<name>K6W7D5_9ACTN</name>
<evidence type="ECO:0000259" key="3">
    <source>
        <dbReference type="Pfam" id="PF13751"/>
    </source>
</evidence>
<dbReference type="eggNOG" id="COG3666">
    <property type="taxonomic scope" value="Bacteria"/>
</dbReference>
<evidence type="ECO:0000313" key="4">
    <source>
        <dbReference type="EMBL" id="GAB89636.1"/>
    </source>
</evidence>
<feature type="compositionally biased region" description="Polar residues" evidence="1">
    <location>
        <begin position="194"/>
        <end position="203"/>
    </location>
</feature>
<proteinExistence type="predicted"/>
<feature type="region of interest" description="Disordered" evidence="1">
    <location>
        <begin position="219"/>
        <end position="285"/>
    </location>
</feature>
<sequence length="504" mass="56299">MVAKSYRPVQRDQLFLMDQDMREWLPKDHLVWWVLEVIERIDTSAFHQQRSRRTSAKSVAGQRGYDPDMLLGLLVFAYCMGERSSRQIERRCRYDITFRVACGGDVPDHTVISRFRSEFVGAFTSLFCEVLAVCAQAGMVRVGTVALDGTKIAANAALDQSRKESRLREIAEQVVTEAAAADESTLEDVDEGPSDQTGPQMGTPTARAMAAREALAQIAADRERRPDPEVAAAERAVKRAQDTVDEWETKVTTSYERQQKARAEGKPLPGKPMTHPDKHRGLRQRRERLEKWQKELAKRLADESERRGNLTDPDSRIMKERKGFGQDYNAQMVVSDDHFIVMAEATNTVSDRTLFEPMMAKAQANVAALPPDAQGAPRTIGKALADVGYFSVENLTCAGPERLIALHKSRELTTPRPSASKTSQQYRDRSAILAMEDKLSDPANQALYKRRGATVEPMNAHIKDLRGLRRFAMRGLAKVDGELKLAAAATNLMRYATTMGTVTT</sequence>
<feature type="compositionally biased region" description="Acidic residues" evidence="1">
    <location>
        <begin position="184"/>
        <end position="193"/>
    </location>
</feature>
<dbReference type="EMBL" id="BAHC01000069">
    <property type="protein sequence ID" value="GAB89636.1"/>
    <property type="molecule type" value="Genomic_DNA"/>
</dbReference>
<reference evidence="4 5" key="1">
    <citation type="submission" date="2012-08" db="EMBL/GenBank/DDBJ databases">
        <title>Whole genome shotgun sequence of Gordonia rhizosphera NBRC 16068.</title>
        <authorList>
            <person name="Takarada H."/>
            <person name="Isaki S."/>
            <person name="Hosoyama A."/>
            <person name="Tsuchikane K."/>
            <person name="Katsumata H."/>
            <person name="Baba S."/>
            <person name="Ohji S."/>
            <person name="Yamazaki S."/>
            <person name="Fujita N."/>
        </authorList>
    </citation>
    <scope>NUCLEOTIDE SEQUENCE [LARGE SCALE GENOMIC DNA]</scope>
    <source>
        <strain evidence="4 5">NBRC 16068</strain>
    </source>
</reference>
<dbReference type="Pfam" id="PF05598">
    <property type="entry name" value="DUF772"/>
    <property type="match status" value="1"/>
</dbReference>
<evidence type="ECO:0000256" key="1">
    <source>
        <dbReference type="SAM" id="MobiDB-lite"/>
    </source>
</evidence>
<dbReference type="Proteomes" id="UP000008363">
    <property type="component" value="Unassembled WGS sequence"/>
</dbReference>
<gene>
    <name evidence="4" type="ORF">GORHZ_069_00150</name>
</gene>
<protein>
    <submittedName>
        <fullName evidence="4">Putative transposase</fullName>
    </submittedName>
</protein>
<evidence type="ECO:0000259" key="2">
    <source>
        <dbReference type="Pfam" id="PF05598"/>
    </source>
</evidence>
<dbReference type="Pfam" id="PF13751">
    <property type="entry name" value="DDE_Tnp_1_6"/>
    <property type="match status" value="1"/>
</dbReference>
<keyword evidence="5" id="KW-1185">Reference proteome</keyword>
<organism evidence="4 5">
    <name type="scientific">Gordonia rhizosphera NBRC 16068</name>
    <dbReference type="NCBI Taxonomy" id="1108045"/>
    <lineage>
        <taxon>Bacteria</taxon>
        <taxon>Bacillati</taxon>
        <taxon>Actinomycetota</taxon>
        <taxon>Actinomycetes</taxon>
        <taxon>Mycobacteriales</taxon>
        <taxon>Gordoniaceae</taxon>
        <taxon>Gordonia</taxon>
    </lineage>
</organism>
<feature type="domain" description="Transposase DDE" evidence="3">
    <location>
        <begin position="431"/>
        <end position="495"/>
    </location>
</feature>
<dbReference type="PANTHER" id="PTHR33408:SF4">
    <property type="entry name" value="TRANSPOSASE DDE DOMAIN-CONTAINING PROTEIN"/>
    <property type="match status" value="1"/>
</dbReference>
<dbReference type="PANTHER" id="PTHR33408">
    <property type="entry name" value="TRANSPOSASE"/>
    <property type="match status" value="1"/>
</dbReference>
<dbReference type="InterPro" id="IPR025668">
    <property type="entry name" value="Tnp_DDE_dom"/>
</dbReference>
<accession>K6W7D5</accession>
<dbReference type="AlphaFoldDB" id="K6W7D5"/>
<comment type="caution">
    <text evidence="4">The sequence shown here is derived from an EMBL/GenBank/DDBJ whole genome shotgun (WGS) entry which is preliminary data.</text>
</comment>
<dbReference type="InterPro" id="IPR008490">
    <property type="entry name" value="Transposase_InsH_N"/>
</dbReference>
<dbReference type="STRING" id="1108045.GORHZ_069_00150"/>
<feature type="region of interest" description="Disordered" evidence="1">
    <location>
        <begin position="178"/>
        <end position="205"/>
    </location>
</feature>
<feature type="domain" description="Transposase InsH N-terminal" evidence="2">
    <location>
        <begin position="21"/>
        <end position="117"/>
    </location>
</feature>
<evidence type="ECO:0000313" key="5">
    <source>
        <dbReference type="Proteomes" id="UP000008363"/>
    </source>
</evidence>